<dbReference type="Pfam" id="PF00892">
    <property type="entry name" value="EamA"/>
    <property type="match status" value="1"/>
</dbReference>
<feature type="transmembrane region" description="Helical" evidence="1">
    <location>
        <begin position="63"/>
        <end position="86"/>
    </location>
</feature>
<protein>
    <recommendedName>
        <fullName evidence="2">EamA domain-containing protein</fullName>
    </recommendedName>
</protein>
<dbReference type="AlphaFoldDB" id="A0A2P6NUJ1"/>
<evidence type="ECO:0000313" key="3">
    <source>
        <dbReference type="EMBL" id="PRP87635.1"/>
    </source>
</evidence>
<proteinExistence type="predicted"/>
<gene>
    <name evidence="3" type="ORF">PROFUN_04662</name>
</gene>
<dbReference type="STRING" id="1890364.A0A2P6NUJ1"/>
<evidence type="ECO:0000313" key="4">
    <source>
        <dbReference type="Proteomes" id="UP000241769"/>
    </source>
</evidence>
<feature type="transmembrane region" description="Helical" evidence="1">
    <location>
        <begin position="7"/>
        <end position="25"/>
    </location>
</feature>
<organism evidence="3 4">
    <name type="scientific">Planoprotostelium fungivorum</name>
    <dbReference type="NCBI Taxonomy" id="1890364"/>
    <lineage>
        <taxon>Eukaryota</taxon>
        <taxon>Amoebozoa</taxon>
        <taxon>Evosea</taxon>
        <taxon>Variosea</taxon>
        <taxon>Cavosteliida</taxon>
        <taxon>Cavosteliaceae</taxon>
        <taxon>Planoprotostelium</taxon>
    </lineage>
</organism>
<dbReference type="InterPro" id="IPR037185">
    <property type="entry name" value="EmrE-like"/>
</dbReference>
<dbReference type="PANTHER" id="PTHR31965">
    <property type="entry name" value="TRANSMEMBRANE PROTEIN 42"/>
    <property type="match status" value="1"/>
</dbReference>
<evidence type="ECO:0000256" key="1">
    <source>
        <dbReference type="SAM" id="Phobius"/>
    </source>
</evidence>
<dbReference type="EMBL" id="MDYQ01000019">
    <property type="protein sequence ID" value="PRP87635.1"/>
    <property type="molecule type" value="Genomic_DNA"/>
</dbReference>
<feature type="transmembrane region" description="Helical" evidence="1">
    <location>
        <begin position="124"/>
        <end position="141"/>
    </location>
</feature>
<sequence length="153" mass="16701">MQKGNQYAVFGGLCASLAAVFGKLATDSDVVGTAFRSIGNTDLPPLYYVRADLSFESSDEEQIVFVIRAACFGLMLLTNALMLNFFTKAMDLTTTANATVISSSMNYFFTAIFGIVVFQEKLPWMWYIGAACILAGVSLVSKQSQKNEKTKTN</sequence>
<dbReference type="Gene3D" id="1.10.3730.20">
    <property type="match status" value="1"/>
</dbReference>
<keyword evidence="4" id="KW-1185">Reference proteome</keyword>
<dbReference type="InterPro" id="IPR039632">
    <property type="entry name" value="TMEM42"/>
</dbReference>
<evidence type="ECO:0000259" key="2">
    <source>
        <dbReference type="Pfam" id="PF00892"/>
    </source>
</evidence>
<dbReference type="InParanoid" id="A0A2P6NUJ1"/>
<reference evidence="3 4" key="1">
    <citation type="journal article" date="2018" name="Genome Biol. Evol.">
        <title>Multiple Roots of Fruiting Body Formation in Amoebozoa.</title>
        <authorList>
            <person name="Hillmann F."/>
            <person name="Forbes G."/>
            <person name="Novohradska S."/>
            <person name="Ferling I."/>
            <person name="Riege K."/>
            <person name="Groth M."/>
            <person name="Westermann M."/>
            <person name="Marz M."/>
            <person name="Spaller T."/>
            <person name="Winckler T."/>
            <person name="Schaap P."/>
            <person name="Glockner G."/>
        </authorList>
    </citation>
    <scope>NUCLEOTIDE SEQUENCE [LARGE SCALE GENOMIC DNA]</scope>
    <source>
        <strain evidence="3 4">Jena</strain>
    </source>
</reference>
<dbReference type="GO" id="GO:0016020">
    <property type="term" value="C:membrane"/>
    <property type="evidence" value="ECO:0007669"/>
    <property type="project" value="InterPro"/>
</dbReference>
<accession>A0A2P6NUJ1</accession>
<comment type="caution">
    <text evidence="3">The sequence shown here is derived from an EMBL/GenBank/DDBJ whole genome shotgun (WGS) entry which is preliminary data.</text>
</comment>
<dbReference type="OrthoDB" id="5854584at2759"/>
<keyword evidence="1" id="KW-1133">Transmembrane helix</keyword>
<keyword evidence="1" id="KW-0812">Transmembrane</keyword>
<dbReference type="InterPro" id="IPR000620">
    <property type="entry name" value="EamA_dom"/>
</dbReference>
<dbReference type="Proteomes" id="UP000241769">
    <property type="component" value="Unassembled WGS sequence"/>
</dbReference>
<feature type="domain" description="EamA" evidence="2">
    <location>
        <begin position="3"/>
        <end position="141"/>
    </location>
</feature>
<feature type="transmembrane region" description="Helical" evidence="1">
    <location>
        <begin position="98"/>
        <end position="118"/>
    </location>
</feature>
<dbReference type="SUPFAM" id="SSF103481">
    <property type="entry name" value="Multidrug resistance efflux transporter EmrE"/>
    <property type="match status" value="1"/>
</dbReference>
<name>A0A2P6NUJ1_9EUKA</name>
<dbReference type="PANTHER" id="PTHR31965:SF1">
    <property type="entry name" value="TRANSMEMBRANE PROTEIN 42"/>
    <property type="match status" value="1"/>
</dbReference>
<keyword evidence="1" id="KW-0472">Membrane</keyword>